<keyword evidence="1" id="KW-0812">Transmembrane</keyword>
<reference evidence="2" key="1">
    <citation type="submission" date="2018-07" db="EMBL/GenBank/DDBJ databases">
        <authorList>
            <person name="Quirk P.G."/>
            <person name="Krulwich T.A."/>
        </authorList>
    </citation>
    <scope>NUCLEOTIDE SEQUENCE</scope>
</reference>
<keyword evidence="1" id="KW-0472">Membrane</keyword>
<protein>
    <submittedName>
        <fullName evidence="2">CSON001032 protein</fullName>
    </submittedName>
</protein>
<accession>A0A336LUF6</accession>
<organism evidence="2">
    <name type="scientific">Culicoides sonorensis</name>
    <name type="common">Biting midge</name>
    <dbReference type="NCBI Taxonomy" id="179676"/>
    <lineage>
        <taxon>Eukaryota</taxon>
        <taxon>Metazoa</taxon>
        <taxon>Ecdysozoa</taxon>
        <taxon>Arthropoda</taxon>
        <taxon>Hexapoda</taxon>
        <taxon>Insecta</taxon>
        <taxon>Pterygota</taxon>
        <taxon>Neoptera</taxon>
        <taxon>Endopterygota</taxon>
        <taxon>Diptera</taxon>
        <taxon>Nematocera</taxon>
        <taxon>Chironomoidea</taxon>
        <taxon>Ceratopogonidae</taxon>
        <taxon>Ceratopogoninae</taxon>
        <taxon>Culicoides</taxon>
        <taxon>Monoculicoides</taxon>
    </lineage>
</organism>
<name>A0A336LUF6_CULSO</name>
<proteinExistence type="predicted"/>
<feature type="transmembrane region" description="Helical" evidence="1">
    <location>
        <begin position="12"/>
        <end position="29"/>
    </location>
</feature>
<evidence type="ECO:0000256" key="1">
    <source>
        <dbReference type="SAM" id="Phobius"/>
    </source>
</evidence>
<dbReference type="EMBL" id="UFQT01000116">
    <property type="protein sequence ID" value="SSX20323.1"/>
    <property type="molecule type" value="Genomic_DNA"/>
</dbReference>
<gene>
    <name evidence="2" type="primary">CSON001032</name>
</gene>
<evidence type="ECO:0000313" key="2">
    <source>
        <dbReference type="EMBL" id="SSX20323.1"/>
    </source>
</evidence>
<dbReference type="AlphaFoldDB" id="A0A336LUF6"/>
<sequence>MNKYELTSSKKSAILVIYAFIGYLSASNYNQREREKMTFQEKLKYCEEHPTAFSDKTCKFLYEIGDARRSYERN</sequence>
<dbReference type="VEuPathDB" id="VectorBase:CSON001032"/>
<keyword evidence="1" id="KW-1133">Transmembrane helix</keyword>